<dbReference type="InterPro" id="IPR014469">
    <property type="entry name" value="DUF2271"/>
</dbReference>
<proteinExistence type="predicted"/>
<dbReference type="Pfam" id="PF10029">
    <property type="entry name" value="DUF2271"/>
    <property type="match status" value="1"/>
</dbReference>
<feature type="chain" id="PRO_5019060338" evidence="1">
    <location>
        <begin position="24"/>
        <end position="174"/>
    </location>
</feature>
<accession>A0A420K7U8</accession>
<name>A0A420K7U8_9BURK</name>
<dbReference type="RefSeq" id="WP_094437064.1">
    <property type="nucleotide sequence ID" value="NZ_NKDB02000005.1"/>
</dbReference>
<dbReference type="AlphaFoldDB" id="A0A420K7U8"/>
<organism evidence="2 3">
    <name type="scientific">Alicycliphilus denitrificans</name>
    <dbReference type="NCBI Taxonomy" id="179636"/>
    <lineage>
        <taxon>Bacteria</taxon>
        <taxon>Pseudomonadati</taxon>
        <taxon>Pseudomonadota</taxon>
        <taxon>Betaproteobacteria</taxon>
        <taxon>Burkholderiales</taxon>
        <taxon>Comamonadaceae</taxon>
        <taxon>Alicycliphilus</taxon>
    </lineage>
</organism>
<dbReference type="PIRSF" id="PIRSF014995">
    <property type="entry name" value="UCP014995"/>
    <property type="match status" value="1"/>
</dbReference>
<evidence type="ECO:0000256" key="1">
    <source>
        <dbReference type="SAM" id="SignalP"/>
    </source>
</evidence>
<sequence length="174" mass="19131">MTKHPYLRYSMALGACLGAPAFAAGLGVGIEIPRLQVAEYHRPYVAVWVERPDATVATTLAVWYDVKLKNAEGTKWLKDMRQWWRRTGRELSMPVDGVTGPTRPAGRHQLQFTEGAHPLAQLPAGNYKLMVEAAREVGGRELVSIPFAWPAAKAERLAAKGSAELGEVTLELKP</sequence>
<evidence type="ECO:0000313" key="3">
    <source>
        <dbReference type="Proteomes" id="UP000216225"/>
    </source>
</evidence>
<keyword evidence="1" id="KW-0732">Signal</keyword>
<reference evidence="2 3" key="1">
    <citation type="submission" date="2018-09" db="EMBL/GenBank/DDBJ databases">
        <title>Genome comparison of Alicycliphilus sp. BQ1, a polyurethanolytic bacterium, with its closest phylogenetic relatives Alicycliphilus denitrificans BC and K601, unable to attack polyurethane.</title>
        <authorList>
            <person name="Loza-Tavera H."/>
            <person name="Lozano L."/>
            <person name="Cevallos M."/>
            <person name="Maya-Lucas O."/>
            <person name="Garcia-Mena J."/>
            <person name="Hernandez J."/>
        </authorList>
    </citation>
    <scope>NUCLEOTIDE SEQUENCE [LARGE SCALE GENOMIC DNA]</scope>
    <source>
        <strain evidence="2 3">BQ1</strain>
    </source>
</reference>
<gene>
    <name evidence="2" type="ORF">CE154_019395</name>
</gene>
<evidence type="ECO:0000313" key="2">
    <source>
        <dbReference type="EMBL" id="RKJ94482.1"/>
    </source>
</evidence>
<dbReference type="Proteomes" id="UP000216225">
    <property type="component" value="Unassembled WGS sequence"/>
</dbReference>
<feature type="signal peptide" evidence="1">
    <location>
        <begin position="1"/>
        <end position="23"/>
    </location>
</feature>
<dbReference type="EMBL" id="NKDB02000005">
    <property type="protein sequence ID" value="RKJ94482.1"/>
    <property type="molecule type" value="Genomic_DNA"/>
</dbReference>
<protein>
    <submittedName>
        <fullName evidence="2">DUF2271 domain-containing protein</fullName>
    </submittedName>
</protein>
<comment type="caution">
    <text evidence="2">The sequence shown here is derived from an EMBL/GenBank/DDBJ whole genome shotgun (WGS) entry which is preliminary data.</text>
</comment>